<dbReference type="PANTHER" id="PTHR30203">
    <property type="entry name" value="OUTER MEMBRANE CATION EFFLUX PROTEIN"/>
    <property type="match status" value="1"/>
</dbReference>
<keyword evidence="4" id="KW-1185">Reference proteome</keyword>
<dbReference type="RefSeq" id="WP_117159009.1">
    <property type="nucleotide sequence ID" value="NZ_QVID01000001.1"/>
</dbReference>
<dbReference type="OrthoDB" id="1680428at2"/>
<dbReference type="InterPro" id="IPR010131">
    <property type="entry name" value="MdtP/NodT-like"/>
</dbReference>
<dbReference type="Gene3D" id="1.20.1600.10">
    <property type="entry name" value="Outer membrane efflux proteins (OEP)"/>
    <property type="match status" value="1"/>
</dbReference>
<keyword evidence="2" id="KW-0175">Coiled coil</keyword>
<evidence type="ECO:0000256" key="2">
    <source>
        <dbReference type="SAM" id="Coils"/>
    </source>
</evidence>
<evidence type="ECO:0000313" key="4">
    <source>
        <dbReference type="Proteomes" id="UP000261082"/>
    </source>
</evidence>
<dbReference type="InterPro" id="IPR003423">
    <property type="entry name" value="OMP_efflux"/>
</dbReference>
<gene>
    <name evidence="3" type="ORF">DZ858_07845</name>
</gene>
<dbReference type="Pfam" id="PF02321">
    <property type="entry name" value="OEP"/>
    <property type="match status" value="1"/>
</dbReference>
<reference evidence="3 4" key="1">
    <citation type="journal article" date="2007" name="Int. J. Syst. Evol. Microbiol.">
        <title>Marixanthomonas ophiurae gen. nov., sp. nov., a marine bacterium of the family Flavobacteriaceae isolated from a deep-sea brittle star.</title>
        <authorList>
            <person name="Romanenko L.A."/>
            <person name="Uchino M."/>
            <person name="Frolova G.M."/>
            <person name="Mikhailov V.V."/>
        </authorList>
    </citation>
    <scope>NUCLEOTIDE SEQUENCE [LARGE SCALE GENOMIC DNA]</scope>
    <source>
        <strain evidence="3 4">KMM 3046</strain>
    </source>
</reference>
<comment type="caution">
    <text evidence="3">The sequence shown here is derived from an EMBL/GenBank/DDBJ whole genome shotgun (WGS) entry which is preliminary data.</text>
</comment>
<dbReference type="EMBL" id="QVID01000001">
    <property type="protein sequence ID" value="RFN59949.1"/>
    <property type="molecule type" value="Genomic_DNA"/>
</dbReference>
<evidence type="ECO:0000256" key="1">
    <source>
        <dbReference type="ARBA" id="ARBA00007613"/>
    </source>
</evidence>
<dbReference type="Proteomes" id="UP000261082">
    <property type="component" value="Unassembled WGS sequence"/>
</dbReference>
<comment type="similarity">
    <text evidence="1">Belongs to the outer membrane factor (OMF) (TC 1.B.17) family.</text>
</comment>
<evidence type="ECO:0000313" key="3">
    <source>
        <dbReference type="EMBL" id="RFN59949.1"/>
    </source>
</evidence>
<dbReference type="SUPFAM" id="SSF56954">
    <property type="entry name" value="Outer membrane efflux proteins (OEP)"/>
    <property type="match status" value="1"/>
</dbReference>
<dbReference type="PANTHER" id="PTHR30203:SF30">
    <property type="entry name" value="OUTER MEMBRANE PROTEIN-RELATED"/>
    <property type="match status" value="1"/>
</dbReference>
<proteinExistence type="inferred from homology"/>
<sequence>MKTIKIDIINRFVLILAACFLSQVSSGQDLESYIQEAQQNNPDIQAVELRYNIAEEKVNESNTLPNTEVSAGYFISEPETRTGAQKARFSVKQMIPWFGTFSAREEYATSMAEADYVKLAISKRKLALSISEKYYQLYALQAKQTILDENIELLKTYEELALTSVEVANASAVDVLKLQIRQNELLQKKEVLQQAFIAKQSDFNTLLNKNKEASVTVVDSLFLPSKKMTSEVGNLNLHPELLQYDKLYESVASSEELNQKELQPNLGVGLDYIPVAERPDMNFTDNGKDIVMPMVSVSIPIFNSKYKSISKQNKLKQQEIKAQKEEQQNKLENALKATQSKLETARITYNTQQKNLQQAKDAEEILIKNYETGTIDFNDVLDIQELQLKFQLEQIEAIKEYYVQSANINYLTN</sequence>
<name>A0A3E1QCR7_9FLAO</name>
<protein>
    <submittedName>
        <fullName evidence="3">TolC family protein</fullName>
    </submittedName>
</protein>
<feature type="coiled-coil region" evidence="2">
    <location>
        <begin position="306"/>
        <end position="362"/>
    </location>
</feature>
<organism evidence="3 4">
    <name type="scientific">Marixanthomonas ophiurae</name>
    <dbReference type="NCBI Taxonomy" id="387659"/>
    <lineage>
        <taxon>Bacteria</taxon>
        <taxon>Pseudomonadati</taxon>
        <taxon>Bacteroidota</taxon>
        <taxon>Flavobacteriia</taxon>
        <taxon>Flavobacteriales</taxon>
        <taxon>Flavobacteriaceae</taxon>
        <taxon>Marixanthomonas</taxon>
    </lineage>
</organism>
<dbReference type="AlphaFoldDB" id="A0A3E1QCR7"/>
<dbReference type="GO" id="GO:0015562">
    <property type="term" value="F:efflux transmembrane transporter activity"/>
    <property type="evidence" value="ECO:0007669"/>
    <property type="project" value="InterPro"/>
</dbReference>
<accession>A0A3E1QCR7</accession>